<dbReference type="SMART" id="SM00532">
    <property type="entry name" value="LIGANc"/>
    <property type="match status" value="1"/>
</dbReference>
<dbReference type="InterPro" id="IPR033136">
    <property type="entry name" value="DNA_ligase_CS"/>
</dbReference>
<dbReference type="FunFam" id="3.30.470.30:FF:000001">
    <property type="entry name" value="DNA ligase"/>
    <property type="match status" value="1"/>
</dbReference>
<dbReference type="Pfam" id="PF12826">
    <property type="entry name" value="HHH_2"/>
    <property type="match status" value="1"/>
</dbReference>
<dbReference type="NCBIfam" id="NF005932">
    <property type="entry name" value="PRK07956.1"/>
    <property type="match status" value="1"/>
</dbReference>
<feature type="coiled-coil region" evidence="16">
    <location>
        <begin position="34"/>
        <end position="88"/>
    </location>
</feature>
<dbReference type="PANTHER" id="PTHR23389:SF9">
    <property type="entry name" value="DNA LIGASE"/>
    <property type="match status" value="1"/>
</dbReference>
<keyword evidence="6 15" id="KW-0479">Metal-binding</keyword>
<feature type="active site" description="N6-AMP-lysine intermediate" evidence="15">
    <location>
        <position position="146"/>
    </location>
</feature>
<protein>
    <recommendedName>
        <fullName evidence="3 15">DNA ligase</fullName>
        <ecNumber evidence="2 15">6.5.1.2</ecNumber>
    </recommendedName>
    <alternativeName>
        <fullName evidence="15">Polydeoxyribonucleotide synthase [NAD(+)]</fullName>
    </alternativeName>
</protein>
<dbReference type="GO" id="GO:0006260">
    <property type="term" value="P:DNA replication"/>
    <property type="evidence" value="ECO:0007669"/>
    <property type="project" value="UniProtKB-KW"/>
</dbReference>
<dbReference type="GO" id="GO:0003911">
    <property type="term" value="F:DNA ligase (NAD+) activity"/>
    <property type="evidence" value="ECO:0007669"/>
    <property type="project" value="UniProtKB-UniRule"/>
</dbReference>
<dbReference type="Pfam" id="PF01653">
    <property type="entry name" value="DNA_ligase_aden"/>
    <property type="match status" value="1"/>
</dbReference>
<keyword evidence="16" id="KW-0175">Coiled coil</keyword>
<feature type="binding site" evidence="15">
    <location>
        <position position="167"/>
    </location>
    <ligand>
        <name>NAD(+)</name>
        <dbReference type="ChEBI" id="CHEBI:57540"/>
    </ligand>
</feature>
<evidence type="ECO:0000256" key="3">
    <source>
        <dbReference type="ARBA" id="ARBA00013308"/>
    </source>
</evidence>
<accession>A0A5N1GPQ9</accession>
<dbReference type="Gene3D" id="3.30.470.30">
    <property type="entry name" value="DNA ligase/mRNA capping enzyme"/>
    <property type="match status" value="1"/>
</dbReference>
<dbReference type="PIRSF" id="PIRSF001604">
    <property type="entry name" value="LigA"/>
    <property type="match status" value="1"/>
</dbReference>
<dbReference type="SMART" id="SM00292">
    <property type="entry name" value="BRCT"/>
    <property type="match status" value="1"/>
</dbReference>
<evidence type="ECO:0000313" key="19">
    <source>
        <dbReference type="Proteomes" id="UP000327148"/>
    </source>
</evidence>
<dbReference type="InterPro" id="IPR041663">
    <property type="entry name" value="DisA/LigA_HHH"/>
</dbReference>
<evidence type="ECO:0000256" key="16">
    <source>
        <dbReference type="SAM" id="Coils"/>
    </source>
</evidence>
<dbReference type="InterPro" id="IPR012340">
    <property type="entry name" value="NA-bd_OB-fold"/>
</dbReference>
<feature type="binding site" evidence="15">
    <location>
        <begin position="65"/>
        <end position="69"/>
    </location>
    <ligand>
        <name>NAD(+)</name>
        <dbReference type="ChEBI" id="CHEBI:57540"/>
    </ligand>
</feature>
<dbReference type="EC" id="6.5.1.2" evidence="2 15"/>
<dbReference type="Gene3D" id="3.40.50.10190">
    <property type="entry name" value="BRCT domain"/>
    <property type="match status" value="1"/>
</dbReference>
<proteinExistence type="inferred from homology"/>
<dbReference type="PANTHER" id="PTHR23389">
    <property type="entry name" value="CHROMOSOME TRANSMISSION FIDELITY FACTOR 18"/>
    <property type="match status" value="1"/>
</dbReference>
<comment type="catalytic activity">
    <reaction evidence="13 15">
        <text>NAD(+) + (deoxyribonucleotide)n-3'-hydroxyl + 5'-phospho-(deoxyribonucleotide)m = (deoxyribonucleotide)n+m + AMP + beta-nicotinamide D-nucleotide.</text>
        <dbReference type="EC" id="6.5.1.2"/>
    </reaction>
</comment>
<feature type="binding site" evidence="15">
    <location>
        <position position="341"/>
    </location>
    <ligand>
        <name>NAD(+)</name>
        <dbReference type="ChEBI" id="CHEBI:57540"/>
    </ligand>
</feature>
<comment type="similarity">
    <text evidence="14 15">Belongs to the NAD-dependent DNA ligase family. LigA subfamily.</text>
</comment>
<dbReference type="OrthoDB" id="9759736at2"/>
<dbReference type="InterPro" id="IPR036420">
    <property type="entry name" value="BRCT_dom_sf"/>
</dbReference>
<dbReference type="Pfam" id="PF00533">
    <property type="entry name" value="BRCT"/>
    <property type="match status" value="1"/>
</dbReference>
<evidence type="ECO:0000259" key="17">
    <source>
        <dbReference type="PROSITE" id="PS50172"/>
    </source>
</evidence>
<dbReference type="SUPFAM" id="SSF50249">
    <property type="entry name" value="Nucleic acid-binding proteins"/>
    <property type="match status" value="1"/>
</dbReference>
<dbReference type="CDD" id="cd17748">
    <property type="entry name" value="BRCT_DNA_ligase_like"/>
    <property type="match status" value="1"/>
</dbReference>
<dbReference type="GO" id="GO:0046872">
    <property type="term" value="F:metal ion binding"/>
    <property type="evidence" value="ECO:0007669"/>
    <property type="project" value="UniProtKB-KW"/>
</dbReference>
<dbReference type="InterPro" id="IPR001679">
    <property type="entry name" value="DNA_ligase"/>
</dbReference>
<evidence type="ECO:0000256" key="7">
    <source>
        <dbReference type="ARBA" id="ARBA00022763"/>
    </source>
</evidence>
<evidence type="ECO:0000256" key="5">
    <source>
        <dbReference type="ARBA" id="ARBA00022705"/>
    </source>
</evidence>
<dbReference type="PROSITE" id="PS50172">
    <property type="entry name" value="BRCT"/>
    <property type="match status" value="1"/>
</dbReference>
<keyword evidence="7 15" id="KW-0227">DNA damage</keyword>
<dbReference type="GO" id="GO:0005829">
    <property type="term" value="C:cytosol"/>
    <property type="evidence" value="ECO:0007669"/>
    <property type="project" value="TreeGrafter"/>
</dbReference>
<dbReference type="InterPro" id="IPR004150">
    <property type="entry name" value="NAD_DNA_ligase_OB"/>
</dbReference>
<dbReference type="InterPro" id="IPR003583">
    <property type="entry name" value="Hlx-hairpin-Hlx_DNA-bd_motif"/>
</dbReference>
<dbReference type="SUPFAM" id="SSF56091">
    <property type="entry name" value="DNA ligase/mRNA capping enzyme, catalytic domain"/>
    <property type="match status" value="1"/>
</dbReference>
<evidence type="ECO:0000256" key="9">
    <source>
        <dbReference type="ARBA" id="ARBA00022842"/>
    </source>
</evidence>
<comment type="cofactor">
    <cofactor evidence="15">
        <name>Mg(2+)</name>
        <dbReference type="ChEBI" id="CHEBI:18420"/>
    </cofactor>
    <cofactor evidence="15">
        <name>Mn(2+)</name>
        <dbReference type="ChEBI" id="CHEBI:29035"/>
    </cofactor>
</comment>
<sequence>MTKSSILPLKPRGLNACSQPLHQLKKFKKEGSKSVDAKEEIQKLTEELNHYAYEYYVLDQPSVTDADYDQAYRRLEQLEARNPDYIQADSPTQRVGDKLDNRFEKVQHPTPMLSLGDVFDRQELEDFMASVERGLGFMPRFVCEMKIDGLSVSIRYQGGAYQGAATRGDGSVGEDITANVKTIAAVPMRLREAHDLEVRGEIYMPKDSFKQLNDQREEAGQATFANPRNSAAGSVRQLDPKVTAQRKLNVFLYSGVFDESLGVASQSDLLARLPELGLRVNPHYRVCENAEEVWAYVDEVQEQRHELAYEIDGIVIKVDRFEDQEALGYTVKAPRWAIAYKFPAEQAQTELLDIEWTVGRTGVVTPTAVMTPVLLAGSTVQRASLHNADLIQDKDLRLGDQIIIHKAGDIIPEVVRVLEDERPADSQAYKIPETCPVCGSDLIHLEDEVALRCVNPACPAQAKEKLYHFVSRQAMDISGVGPRLLEQLYDRDLVGDPSDLYHLDKESLLALDKVGDKSADNILRAIEDSKENSLERLLFALGIRHVGAKAAKDLAAHFPSMDALVAANKSAYLAVDGIGEIIADSLEEFFANDEVLALVDRLRASGLNMTYLGASPESLADQDSFWQGKTVVLTGKLEHYTRQEAKAAIEALGGKVTASVSKNTDILVAGAEAGSKLAKAQSLDITIFTEADMVDRLG</sequence>
<dbReference type="HAMAP" id="MF_01588">
    <property type="entry name" value="DNA_ligase_A"/>
    <property type="match status" value="1"/>
</dbReference>
<dbReference type="Pfam" id="PF03120">
    <property type="entry name" value="OB_DNA_ligase"/>
    <property type="match status" value="1"/>
</dbReference>
<evidence type="ECO:0000256" key="12">
    <source>
        <dbReference type="ARBA" id="ARBA00023211"/>
    </source>
</evidence>
<dbReference type="FunFam" id="2.40.50.140:FF:000012">
    <property type="entry name" value="DNA ligase"/>
    <property type="match status" value="1"/>
</dbReference>
<keyword evidence="12 15" id="KW-0464">Manganese</keyword>
<feature type="binding site" evidence="15">
    <location>
        <position position="201"/>
    </location>
    <ligand>
        <name>NAD(+)</name>
        <dbReference type="ChEBI" id="CHEBI:57540"/>
    </ligand>
</feature>
<keyword evidence="10 15" id="KW-0520">NAD</keyword>
<organism evidence="18 19">
    <name type="scientific">Aerococcus sanguinicola</name>
    <dbReference type="NCBI Taxonomy" id="119206"/>
    <lineage>
        <taxon>Bacteria</taxon>
        <taxon>Bacillati</taxon>
        <taxon>Bacillota</taxon>
        <taxon>Bacilli</taxon>
        <taxon>Lactobacillales</taxon>
        <taxon>Aerococcaceae</taxon>
        <taxon>Aerococcus</taxon>
    </lineage>
</organism>
<feature type="binding site" evidence="15">
    <location>
        <position position="458"/>
    </location>
    <ligand>
        <name>Zn(2+)</name>
        <dbReference type="ChEBI" id="CHEBI:29105"/>
    </ligand>
</feature>
<feature type="binding site" evidence="15">
    <location>
        <position position="144"/>
    </location>
    <ligand>
        <name>NAD(+)</name>
        <dbReference type="ChEBI" id="CHEBI:57540"/>
    </ligand>
</feature>
<dbReference type="CDD" id="cd00114">
    <property type="entry name" value="LIGANc"/>
    <property type="match status" value="1"/>
</dbReference>
<dbReference type="InterPro" id="IPR013840">
    <property type="entry name" value="DNAligase_N"/>
</dbReference>
<feature type="binding site" evidence="15">
    <location>
        <begin position="114"/>
        <end position="115"/>
    </location>
    <ligand>
        <name>NAD(+)</name>
        <dbReference type="ChEBI" id="CHEBI:57540"/>
    </ligand>
</feature>
<comment type="caution">
    <text evidence="18">The sequence shown here is derived from an EMBL/GenBank/DDBJ whole genome shotgun (WGS) entry which is preliminary data.</text>
</comment>
<evidence type="ECO:0000256" key="15">
    <source>
        <dbReference type="HAMAP-Rule" id="MF_01588"/>
    </source>
</evidence>
<evidence type="ECO:0000256" key="13">
    <source>
        <dbReference type="ARBA" id="ARBA00034005"/>
    </source>
</evidence>
<dbReference type="Gene3D" id="6.20.10.30">
    <property type="match status" value="1"/>
</dbReference>
<dbReference type="SUPFAM" id="SSF52113">
    <property type="entry name" value="BRCT domain"/>
    <property type="match status" value="1"/>
</dbReference>
<dbReference type="Gene3D" id="2.40.50.140">
    <property type="entry name" value="Nucleic acid-binding proteins"/>
    <property type="match status" value="1"/>
</dbReference>
<reference evidence="18 19" key="1">
    <citation type="submission" date="2019-09" db="EMBL/GenBank/DDBJ databases">
        <title>Draft genome sequence assemblies of isolates from the urinary tract.</title>
        <authorList>
            <person name="Mores C.R."/>
            <person name="Putonti C."/>
            <person name="Wolfe A.J."/>
        </authorList>
    </citation>
    <scope>NUCLEOTIDE SEQUENCE [LARGE SCALE GENOMIC DNA]</scope>
    <source>
        <strain evidence="18 19">UMB623</strain>
    </source>
</reference>
<dbReference type="EMBL" id="VYWO01000001">
    <property type="protein sequence ID" value="KAA9302239.1"/>
    <property type="molecule type" value="Genomic_DNA"/>
</dbReference>
<feature type="binding site" evidence="15">
    <location>
        <position position="453"/>
    </location>
    <ligand>
        <name>Zn(2+)</name>
        <dbReference type="ChEBI" id="CHEBI:29105"/>
    </ligand>
</feature>
<dbReference type="FunFam" id="1.10.287.610:FF:000002">
    <property type="entry name" value="DNA ligase"/>
    <property type="match status" value="1"/>
</dbReference>
<dbReference type="GO" id="GO:0003677">
    <property type="term" value="F:DNA binding"/>
    <property type="evidence" value="ECO:0007669"/>
    <property type="project" value="InterPro"/>
</dbReference>
<evidence type="ECO:0000256" key="11">
    <source>
        <dbReference type="ARBA" id="ARBA00023204"/>
    </source>
</evidence>
<keyword evidence="5 15" id="KW-0235">DNA replication</keyword>
<gene>
    <name evidence="15 18" type="primary">ligA</name>
    <name evidence="18" type="ORF">F6I03_03220</name>
</gene>
<evidence type="ECO:0000256" key="4">
    <source>
        <dbReference type="ARBA" id="ARBA00022598"/>
    </source>
</evidence>
<dbReference type="Proteomes" id="UP000327148">
    <property type="component" value="Unassembled WGS sequence"/>
</dbReference>
<dbReference type="InterPro" id="IPR001357">
    <property type="entry name" value="BRCT_dom"/>
</dbReference>
<dbReference type="InterPro" id="IPR010994">
    <property type="entry name" value="RuvA_2-like"/>
</dbReference>
<dbReference type="InterPro" id="IPR004149">
    <property type="entry name" value="Znf_DNAligase_C4"/>
</dbReference>
<dbReference type="Pfam" id="PF03119">
    <property type="entry name" value="DNA_ligase_ZBD"/>
    <property type="match status" value="1"/>
</dbReference>
<name>A0A5N1GPQ9_9LACT</name>
<dbReference type="AlphaFoldDB" id="A0A5N1GPQ9"/>
<feature type="binding site" evidence="15">
    <location>
        <position position="317"/>
    </location>
    <ligand>
        <name>NAD(+)</name>
        <dbReference type="ChEBI" id="CHEBI:57540"/>
    </ligand>
</feature>
<feature type="binding site" evidence="15">
    <location>
        <position position="438"/>
    </location>
    <ligand>
        <name>Zn(2+)</name>
        <dbReference type="ChEBI" id="CHEBI:29105"/>
    </ligand>
</feature>
<dbReference type="STRING" id="119206.AWM72_05925"/>
<feature type="domain" description="BRCT" evidence="17">
    <location>
        <begin position="621"/>
        <end position="698"/>
    </location>
</feature>
<keyword evidence="8 15" id="KW-0862">Zinc</keyword>
<dbReference type="GO" id="GO:0006281">
    <property type="term" value="P:DNA repair"/>
    <property type="evidence" value="ECO:0007669"/>
    <property type="project" value="UniProtKB-KW"/>
</dbReference>
<dbReference type="InterPro" id="IPR013839">
    <property type="entry name" value="DNAligase_adenylation"/>
</dbReference>
<evidence type="ECO:0000256" key="2">
    <source>
        <dbReference type="ARBA" id="ARBA00012722"/>
    </source>
</evidence>
<dbReference type="SMART" id="SM00278">
    <property type="entry name" value="HhH1"/>
    <property type="match status" value="4"/>
</dbReference>
<dbReference type="Gene3D" id="1.10.150.20">
    <property type="entry name" value="5' to 3' exonuclease, C-terminal subdomain"/>
    <property type="match status" value="2"/>
</dbReference>
<comment type="function">
    <text evidence="1 15">DNA ligase that catalyzes the formation of phosphodiester linkages between 5'-phosphoryl and 3'-hydroxyl groups in double-stranded DNA using NAD as a coenzyme and as the energy source for the reaction. It is essential for DNA replication and repair of damaged DNA.</text>
</comment>
<evidence type="ECO:0000256" key="10">
    <source>
        <dbReference type="ARBA" id="ARBA00023027"/>
    </source>
</evidence>
<dbReference type="FunFam" id="1.10.150.20:FF:000007">
    <property type="entry name" value="DNA ligase"/>
    <property type="match status" value="1"/>
</dbReference>
<evidence type="ECO:0000313" key="18">
    <source>
        <dbReference type="EMBL" id="KAA9302239.1"/>
    </source>
</evidence>
<dbReference type="Pfam" id="PF14520">
    <property type="entry name" value="HHH_5"/>
    <property type="match status" value="1"/>
</dbReference>
<keyword evidence="11 15" id="KW-0234">DNA repair</keyword>
<evidence type="ECO:0000256" key="1">
    <source>
        <dbReference type="ARBA" id="ARBA00004067"/>
    </source>
</evidence>
<evidence type="ECO:0000256" key="6">
    <source>
        <dbReference type="ARBA" id="ARBA00022723"/>
    </source>
</evidence>
<dbReference type="NCBIfam" id="TIGR00575">
    <property type="entry name" value="dnlj"/>
    <property type="match status" value="1"/>
</dbReference>
<evidence type="ECO:0000256" key="8">
    <source>
        <dbReference type="ARBA" id="ARBA00022833"/>
    </source>
</evidence>
<dbReference type="SUPFAM" id="SSF47781">
    <property type="entry name" value="RuvA domain 2-like"/>
    <property type="match status" value="1"/>
</dbReference>
<keyword evidence="9 15" id="KW-0460">Magnesium</keyword>
<keyword evidence="4 15" id="KW-0436">Ligase</keyword>
<dbReference type="FunFam" id="1.10.150.20:FF:000006">
    <property type="entry name" value="DNA ligase"/>
    <property type="match status" value="1"/>
</dbReference>
<feature type="binding site" evidence="15">
    <location>
        <position position="435"/>
    </location>
    <ligand>
        <name>Zn(2+)</name>
        <dbReference type="ChEBI" id="CHEBI:29105"/>
    </ligand>
</feature>
<dbReference type="Gene3D" id="1.10.287.610">
    <property type="entry name" value="Helix hairpin bin"/>
    <property type="match status" value="1"/>
</dbReference>
<evidence type="ECO:0000256" key="14">
    <source>
        <dbReference type="ARBA" id="ARBA00060881"/>
    </source>
</evidence>
<dbReference type="PROSITE" id="PS01056">
    <property type="entry name" value="DNA_LIGASE_N2"/>
    <property type="match status" value="1"/>
</dbReference>